<name>A0A212TPU1_9BACT</name>
<accession>A0A212TPU1</accession>
<evidence type="ECO:0000259" key="2">
    <source>
        <dbReference type="Pfam" id="PF02470"/>
    </source>
</evidence>
<dbReference type="InterPro" id="IPR003399">
    <property type="entry name" value="Mce/MlaD"/>
</dbReference>
<dbReference type="InterPro" id="IPR052336">
    <property type="entry name" value="MlaD_Phospholipid_Transporter"/>
</dbReference>
<proteinExistence type="predicted"/>
<protein>
    <submittedName>
        <fullName evidence="3">Phospholipid/cholesterol/gamma-HCH transport system substrate-binding protein</fullName>
    </submittedName>
</protein>
<dbReference type="Pfam" id="PF02470">
    <property type="entry name" value="MlaD"/>
    <property type="match status" value="1"/>
</dbReference>
<dbReference type="PANTHER" id="PTHR33371:SF4">
    <property type="entry name" value="INTERMEMBRANE PHOSPHOLIPID TRANSPORT SYSTEM BINDING PROTEIN MLAD"/>
    <property type="match status" value="1"/>
</dbReference>
<dbReference type="PANTHER" id="PTHR33371">
    <property type="entry name" value="INTERMEMBRANE PHOSPHOLIPID TRANSPORT SYSTEM BINDING PROTEIN MLAD-RELATED"/>
    <property type="match status" value="1"/>
</dbReference>
<dbReference type="AlphaFoldDB" id="A0A212TPU1"/>
<reference evidence="4" key="1">
    <citation type="submission" date="2017-06" db="EMBL/GenBank/DDBJ databases">
        <authorList>
            <person name="Varghese N."/>
            <person name="Submissions S."/>
        </authorList>
    </citation>
    <scope>NUCLEOTIDE SEQUENCE [LARGE SCALE GENOMIC DNA]</scope>
    <source>
        <strain evidence="4">DSM 11116</strain>
    </source>
</reference>
<gene>
    <name evidence="3" type="ORF">SAMN06265337_2090</name>
</gene>
<evidence type="ECO:0000313" key="3">
    <source>
        <dbReference type="EMBL" id="SNC67841.1"/>
    </source>
</evidence>
<keyword evidence="1" id="KW-0812">Transmembrane</keyword>
<feature type="domain" description="Mce/MlaD" evidence="2">
    <location>
        <begin position="41"/>
        <end position="117"/>
    </location>
</feature>
<sequence length="328" mass="35296">MTQRSAGNNIRLGLFVLVGMACLMAILFLLGRKQNLFSSSLQVQADFRNVSGLLKGNNVRLAGIPVGTVRDIRILNDSTVRVVMNLNRDVQPFVKKNAIASIGTDGLVGNTIVNLTAAATPAPSIEPGDVLPTKVPVSLEGMLGTLNVSSKNLIGITQDLRQITQKLNGSEALWALLDDKDMAGNLRQTMGHAARATAELEQSSRELHQLTKGIGQGRGPAGYLLTDTAFAGQLGHATRQLAGTSDTLARTVAHLKRQVSTGAGPLNTLLTDTTFSRQMRQSMRHVEEGTAGFNQTMTALQHNFLVRGYLKRQQKRQARAAHDTAVAR</sequence>
<keyword evidence="1" id="KW-0472">Membrane</keyword>
<evidence type="ECO:0000313" key="4">
    <source>
        <dbReference type="Proteomes" id="UP000198131"/>
    </source>
</evidence>
<dbReference type="Proteomes" id="UP000198131">
    <property type="component" value="Unassembled WGS sequence"/>
</dbReference>
<feature type="transmembrane region" description="Helical" evidence="1">
    <location>
        <begin position="12"/>
        <end position="31"/>
    </location>
</feature>
<dbReference type="OrthoDB" id="9771725at2"/>
<keyword evidence="1" id="KW-1133">Transmembrane helix</keyword>
<dbReference type="RefSeq" id="WP_088843330.1">
    <property type="nucleotide sequence ID" value="NZ_FYEW01000001.1"/>
</dbReference>
<dbReference type="PROSITE" id="PS51257">
    <property type="entry name" value="PROKAR_LIPOPROTEIN"/>
    <property type="match status" value="1"/>
</dbReference>
<organism evidence="3 4">
    <name type="scientific">Hymenobacter gelipurpurascens</name>
    <dbReference type="NCBI Taxonomy" id="89968"/>
    <lineage>
        <taxon>Bacteria</taxon>
        <taxon>Pseudomonadati</taxon>
        <taxon>Bacteroidota</taxon>
        <taxon>Cytophagia</taxon>
        <taxon>Cytophagales</taxon>
        <taxon>Hymenobacteraceae</taxon>
        <taxon>Hymenobacter</taxon>
    </lineage>
</organism>
<evidence type="ECO:0000256" key="1">
    <source>
        <dbReference type="SAM" id="Phobius"/>
    </source>
</evidence>
<keyword evidence="4" id="KW-1185">Reference proteome</keyword>
<dbReference type="EMBL" id="FYEW01000001">
    <property type="protein sequence ID" value="SNC67841.1"/>
    <property type="molecule type" value="Genomic_DNA"/>
</dbReference>